<dbReference type="GO" id="GO:0008061">
    <property type="term" value="F:chitin binding"/>
    <property type="evidence" value="ECO:0007669"/>
    <property type="project" value="UniProtKB-UniRule"/>
</dbReference>
<dbReference type="Pfam" id="PF00182">
    <property type="entry name" value="Glyco_hydro_19"/>
    <property type="match status" value="1"/>
</dbReference>
<feature type="disulfide bond" evidence="15">
    <location>
        <begin position="123"/>
        <end position="127"/>
    </location>
</feature>
<keyword evidence="4 15" id="KW-0147">Chitin-binding</keyword>
<evidence type="ECO:0000313" key="19">
    <source>
        <dbReference type="Proteomes" id="UP001497457"/>
    </source>
</evidence>
<evidence type="ECO:0000256" key="8">
    <source>
        <dbReference type="ARBA" id="ARBA00023024"/>
    </source>
</evidence>
<comment type="similarity">
    <text evidence="2">Belongs to the glycosyl hydrolase 19 family. Chitinase class I subfamily.</text>
</comment>
<evidence type="ECO:0000256" key="15">
    <source>
        <dbReference type="PROSITE-ProRule" id="PRU00261"/>
    </source>
</evidence>
<feature type="domain" description="Chitin-binding type-1" evidence="17">
    <location>
        <begin position="88"/>
        <end position="129"/>
    </location>
</feature>
<evidence type="ECO:0000256" key="7">
    <source>
        <dbReference type="ARBA" id="ARBA00022821"/>
    </source>
</evidence>
<feature type="disulfide bond" evidence="14">
    <location>
        <begin position="336"/>
        <end position="363"/>
    </location>
</feature>
<dbReference type="PANTHER" id="PTHR22595:SF79">
    <property type="entry name" value="CHITINASE 12"/>
    <property type="match status" value="1"/>
</dbReference>
<dbReference type="Gene3D" id="1.10.530.10">
    <property type="match status" value="1"/>
</dbReference>
<dbReference type="PIRSF" id="PIRSF001060">
    <property type="entry name" value="Endochitinase"/>
    <property type="match status" value="1"/>
</dbReference>
<dbReference type="PROSITE" id="PS50941">
    <property type="entry name" value="CHIT_BIND_I_2"/>
    <property type="match status" value="2"/>
</dbReference>
<evidence type="ECO:0000256" key="4">
    <source>
        <dbReference type="ARBA" id="ARBA00022669"/>
    </source>
</evidence>
<dbReference type="InterPro" id="IPR023346">
    <property type="entry name" value="Lysozyme-like_dom_sf"/>
</dbReference>
<evidence type="ECO:0000256" key="5">
    <source>
        <dbReference type="ARBA" id="ARBA00022729"/>
    </source>
</evidence>
<dbReference type="SUPFAM" id="SSF53955">
    <property type="entry name" value="Lysozyme-like"/>
    <property type="match status" value="1"/>
</dbReference>
<keyword evidence="9 14" id="KW-1015">Disulfide bond</keyword>
<evidence type="ECO:0000256" key="10">
    <source>
        <dbReference type="ARBA" id="ARBA00023277"/>
    </source>
</evidence>
<feature type="disulfide bond" evidence="14">
    <location>
        <begin position="153"/>
        <end position="208"/>
    </location>
</feature>
<dbReference type="InterPro" id="IPR000726">
    <property type="entry name" value="Glyco_hydro_19_cat"/>
</dbReference>
<dbReference type="GO" id="GO:0050832">
    <property type="term" value="P:defense response to fungus"/>
    <property type="evidence" value="ECO:0007669"/>
    <property type="project" value="UniProtKB-ARBA"/>
</dbReference>
<dbReference type="CDD" id="cd00035">
    <property type="entry name" value="ChtBD1"/>
    <property type="match status" value="2"/>
</dbReference>
<feature type="disulfide bond" evidence="14 15">
    <location>
        <begin position="47"/>
        <end position="59"/>
    </location>
</feature>
<dbReference type="EC" id="3.2.1.14" evidence="3"/>
<feature type="disulfide bond" evidence="15">
    <location>
        <begin position="91"/>
        <end position="106"/>
    </location>
</feature>
<comment type="catalytic activity">
    <reaction evidence="1">
        <text>Random endo-hydrolysis of N-acetyl-beta-D-glucosaminide (1-&gt;4)-beta-linkages in chitin and chitodextrins.</text>
        <dbReference type="EC" id="3.2.1.14"/>
    </reaction>
</comment>
<dbReference type="PANTHER" id="PTHR22595">
    <property type="entry name" value="CHITINASE-RELATED"/>
    <property type="match status" value="1"/>
</dbReference>
<keyword evidence="5 16" id="KW-0732">Signal</keyword>
<evidence type="ECO:0000256" key="11">
    <source>
        <dbReference type="ARBA" id="ARBA00023295"/>
    </source>
</evidence>
<keyword evidence="7" id="KW-0611">Plant defense</keyword>
<feature type="disulfide bond" evidence="14 15">
    <location>
        <begin position="38"/>
        <end position="53"/>
    </location>
</feature>
<dbReference type="SUPFAM" id="SSF57016">
    <property type="entry name" value="Plant lectins/antimicrobial peptides"/>
    <property type="match status" value="2"/>
</dbReference>
<evidence type="ECO:0000256" key="6">
    <source>
        <dbReference type="ARBA" id="ARBA00022801"/>
    </source>
</evidence>
<evidence type="ECO:0000256" key="9">
    <source>
        <dbReference type="ARBA" id="ARBA00023157"/>
    </source>
</evidence>
<dbReference type="GO" id="GO:0000272">
    <property type="term" value="P:polysaccharide catabolic process"/>
    <property type="evidence" value="ECO:0007669"/>
    <property type="project" value="UniProtKB-KW"/>
</dbReference>
<feature type="disulfide bond" evidence="14 15">
    <location>
        <begin position="52"/>
        <end position="66"/>
    </location>
</feature>
<feature type="active site" description="Proton donor" evidence="13">
    <location>
        <position position="197"/>
    </location>
</feature>
<evidence type="ECO:0000313" key="18">
    <source>
        <dbReference type="EMBL" id="CAL4900650.1"/>
    </source>
</evidence>
<dbReference type="InterPro" id="IPR016283">
    <property type="entry name" value="Glyco_hydro_19"/>
</dbReference>
<keyword evidence="11" id="KW-0326">Glycosidase</keyword>
<organism evidence="18 19">
    <name type="scientific">Urochloa decumbens</name>
    <dbReference type="NCBI Taxonomy" id="240449"/>
    <lineage>
        <taxon>Eukaryota</taxon>
        <taxon>Viridiplantae</taxon>
        <taxon>Streptophyta</taxon>
        <taxon>Embryophyta</taxon>
        <taxon>Tracheophyta</taxon>
        <taxon>Spermatophyta</taxon>
        <taxon>Magnoliopsida</taxon>
        <taxon>Liliopsida</taxon>
        <taxon>Poales</taxon>
        <taxon>Poaceae</taxon>
        <taxon>PACMAD clade</taxon>
        <taxon>Panicoideae</taxon>
        <taxon>Panicodae</taxon>
        <taxon>Paniceae</taxon>
        <taxon>Melinidinae</taxon>
        <taxon>Urochloa</taxon>
    </lineage>
</organism>
<keyword evidence="12" id="KW-0624">Polysaccharide degradation</keyword>
<dbReference type="CDD" id="cd00325">
    <property type="entry name" value="chitinase_GH19"/>
    <property type="match status" value="1"/>
</dbReference>
<dbReference type="AlphaFoldDB" id="A0ABC8W3B2"/>
<dbReference type="SMART" id="SM00270">
    <property type="entry name" value="ChtBD1"/>
    <property type="match status" value="2"/>
</dbReference>
<sequence>MVVVSASAANLKATVTAALALAVLALAYAAAPAHAQRCGVQAGGAPCPDSLCCSKYGYCGRSCDHCGAGCQSQCARHGGAAAPATMPQHRCGAQAGGAACPGGLCCSRYGYCGLGADHCGAGCQGQCAAGGVASVLTRELFDRMLLHRDDAACPARGFYTYDAFVAAARAFPAFAATGAAAARKREVAAFLAHTSHETSGGPYSWGYCYKEVKARSHVGALRAERAVALRIEQDVPCSRAHADLLVRKPPSLNYNYGPAGEAIGADLLSNPELVTADPVVAFKTALWLWMTPRSPTQPSCHAVTTGQWVPAPADRAARREPGFGLTTSILTGGLSCGATSGRVAFYKRYCDVLGVGYGPNLDCTGQAPFDGVIRSSAQ</sequence>
<protein>
    <recommendedName>
        <fullName evidence="3">chitinase</fullName>
        <ecNumber evidence="3">3.2.1.14</ecNumber>
    </recommendedName>
</protein>
<feature type="disulfide bond" evidence="15">
    <location>
        <begin position="100"/>
        <end position="112"/>
    </location>
</feature>
<dbReference type="EMBL" id="OZ075121">
    <property type="protein sequence ID" value="CAL4900650.1"/>
    <property type="molecule type" value="Genomic_DNA"/>
</dbReference>
<keyword evidence="19" id="KW-1185">Reference proteome</keyword>
<dbReference type="Pfam" id="PF00187">
    <property type="entry name" value="Chitin_bind_1"/>
    <property type="match status" value="2"/>
</dbReference>
<gene>
    <name evidence="18" type="ORF">URODEC1_LOCUS8823</name>
</gene>
<keyword evidence="6" id="KW-0378">Hydrolase</keyword>
<reference evidence="19" key="1">
    <citation type="submission" date="2024-06" db="EMBL/GenBank/DDBJ databases">
        <authorList>
            <person name="Ryan C."/>
        </authorList>
    </citation>
    <scope>NUCLEOTIDE SEQUENCE [LARGE SCALE GENOMIC DNA]</scope>
</reference>
<evidence type="ECO:0000256" key="3">
    <source>
        <dbReference type="ARBA" id="ARBA00012729"/>
    </source>
</evidence>
<evidence type="ECO:0000256" key="1">
    <source>
        <dbReference type="ARBA" id="ARBA00000822"/>
    </source>
</evidence>
<feature type="domain" description="Chitin-binding type-1" evidence="17">
    <location>
        <begin position="35"/>
        <end position="76"/>
    </location>
</feature>
<evidence type="ECO:0000259" key="17">
    <source>
        <dbReference type="PROSITE" id="PS50941"/>
    </source>
</evidence>
<keyword evidence="8" id="KW-0146">Chitin degradation</keyword>
<dbReference type="Gene3D" id="3.30.20.10">
    <property type="entry name" value="Endochitinase, domain 2"/>
    <property type="match status" value="1"/>
</dbReference>
<dbReference type="Proteomes" id="UP001497457">
    <property type="component" value="Chromosome 11b"/>
</dbReference>
<dbReference type="Gene3D" id="3.30.60.10">
    <property type="entry name" value="Endochitinase-like"/>
    <property type="match status" value="2"/>
</dbReference>
<keyword evidence="10" id="KW-0119">Carbohydrate metabolism</keyword>
<dbReference type="GO" id="GO:0008843">
    <property type="term" value="F:endochitinase activity"/>
    <property type="evidence" value="ECO:0007669"/>
    <property type="project" value="UniProtKB-EC"/>
</dbReference>
<evidence type="ECO:0000256" key="14">
    <source>
        <dbReference type="PIRSR" id="PIRSR001060-2"/>
    </source>
</evidence>
<evidence type="ECO:0000256" key="13">
    <source>
        <dbReference type="PIRSR" id="PIRSR001060-1"/>
    </source>
</evidence>
<evidence type="ECO:0000256" key="12">
    <source>
        <dbReference type="ARBA" id="ARBA00023326"/>
    </source>
</evidence>
<reference evidence="18 19" key="2">
    <citation type="submission" date="2024-10" db="EMBL/GenBank/DDBJ databases">
        <authorList>
            <person name="Ryan C."/>
        </authorList>
    </citation>
    <scope>NUCLEOTIDE SEQUENCE [LARGE SCALE GENOMIC DNA]</scope>
</reference>
<feature type="signal peptide" evidence="16">
    <location>
        <begin position="1"/>
        <end position="35"/>
    </location>
</feature>
<dbReference type="PROSITE" id="PS00773">
    <property type="entry name" value="CHITINASE_19_1"/>
    <property type="match status" value="1"/>
</dbReference>
<dbReference type="InterPro" id="IPR036861">
    <property type="entry name" value="Endochitinase-like_sf"/>
</dbReference>
<accession>A0ABC8W3B2</accession>
<feature type="disulfide bond" evidence="14 15">
    <location>
        <begin position="70"/>
        <end position="74"/>
    </location>
</feature>
<evidence type="ECO:0000256" key="2">
    <source>
        <dbReference type="ARBA" id="ARBA00009373"/>
    </source>
</evidence>
<evidence type="ECO:0000256" key="16">
    <source>
        <dbReference type="SAM" id="SignalP"/>
    </source>
</evidence>
<name>A0ABC8W3B2_9POAL</name>
<dbReference type="InterPro" id="IPR001002">
    <property type="entry name" value="Chitin-bd_1"/>
</dbReference>
<feature type="chain" id="PRO_5044786206" description="chitinase" evidence="16">
    <location>
        <begin position="36"/>
        <end position="378"/>
    </location>
</feature>
<feature type="disulfide bond" evidence="15">
    <location>
        <begin position="105"/>
        <end position="119"/>
    </location>
</feature>
<dbReference type="GO" id="GO:0006032">
    <property type="term" value="P:chitin catabolic process"/>
    <property type="evidence" value="ECO:0007669"/>
    <property type="project" value="UniProtKB-KW"/>
</dbReference>
<proteinExistence type="inferred from homology"/>